<proteinExistence type="predicted"/>
<dbReference type="STRING" id="43265.A0A545VX10"/>
<reference evidence="4 5" key="1">
    <citation type="journal article" date="2019" name="Appl. Microbiol. Biotechnol.">
        <title>Genome sequence of Isaria javanica and comparative genome analysis insights into family S53 peptidase evolution in fungal entomopathogens.</title>
        <authorList>
            <person name="Lin R."/>
            <person name="Zhang X."/>
            <person name="Xin B."/>
            <person name="Zou M."/>
            <person name="Gao Y."/>
            <person name="Qin F."/>
            <person name="Hu Q."/>
            <person name="Xie B."/>
            <person name="Cheng X."/>
        </authorList>
    </citation>
    <scope>NUCLEOTIDE SEQUENCE [LARGE SCALE GENOMIC DNA]</scope>
    <source>
        <strain evidence="4 5">IJ1G</strain>
    </source>
</reference>
<feature type="compositionally biased region" description="Polar residues" evidence="1">
    <location>
        <begin position="425"/>
        <end position="439"/>
    </location>
</feature>
<evidence type="ECO:0000313" key="5">
    <source>
        <dbReference type="Proteomes" id="UP000315783"/>
    </source>
</evidence>
<feature type="compositionally biased region" description="Polar residues" evidence="1">
    <location>
        <begin position="501"/>
        <end position="512"/>
    </location>
</feature>
<dbReference type="EMBL" id="SPUK01000010">
    <property type="protein sequence ID" value="TQV94392.1"/>
    <property type="molecule type" value="Genomic_DNA"/>
</dbReference>
<evidence type="ECO:0000256" key="3">
    <source>
        <dbReference type="SAM" id="SignalP"/>
    </source>
</evidence>
<feature type="compositionally biased region" description="Low complexity" evidence="1">
    <location>
        <begin position="456"/>
        <end position="467"/>
    </location>
</feature>
<evidence type="ECO:0000256" key="1">
    <source>
        <dbReference type="SAM" id="MobiDB-lite"/>
    </source>
</evidence>
<feature type="region of interest" description="Disordered" evidence="1">
    <location>
        <begin position="419"/>
        <end position="532"/>
    </location>
</feature>
<feature type="transmembrane region" description="Helical" evidence="2">
    <location>
        <begin position="376"/>
        <end position="399"/>
    </location>
</feature>
<feature type="signal peptide" evidence="3">
    <location>
        <begin position="1"/>
        <end position="22"/>
    </location>
</feature>
<protein>
    <submittedName>
        <fullName evidence="4">Uncharacterized protein</fullName>
    </submittedName>
</protein>
<name>A0A545VX10_9HYPO</name>
<gene>
    <name evidence="4" type="ORF">IF1G_07271</name>
</gene>
<feature type="compositionally biased region" description="Polar residues" evidence="1">
    <location>
        <begin position="476"/>
        <end position="494"/>
    </location>
</feature>
<keyword evidence="2" id="KW-1133">Transmembrane helix</keyword>
<accession>A0A545VX10</accession>
<keyword evidence="3" id="KW-0732">Signal</keyword>
<dbReference type="OrthoDB" id="3436787at2759"/>
<feature type="region of interest" description="Disordered" evidence="1">
    <location>
        <begin position="330"/>
        <end position="365"/>
    </location>
</feature>
<dbReference type="Proteomes" id="UP000315783">
    <property type="component" value="Unassembled WGS sequence"/>
</dbReference>
<evidence type="ECO:0000313" key="4">
    <source>
        <dbReference type="EMBL" id="TQV94392.1"/>
    </source>
</evidence>
<sequence>MGSSAMYAAALVLALSAVRVRGDVPFMTELEIFSQLAPCVTSAVTNAYLWEQDTTACGSEPTRLQSCICTNTAELAKMTASIVSAVSSRCGTRADDDQSSAARLVDKYCHPDRAVTFATPTANIIPGVMSDVAAISSLPPCVQSGLSAAVNAAAYDGCPTVANMWAPCACSKKNIVDQINSSLGPEVRKSCSNADDMTLASSFYTQFCAMNQGTTSFGPMPGPPGDMTYYITALPQFSSLRPCAQSGIIQAVMSQSSYLCAPGPQALASCVCLKPGILGKASQSLTGSVKYNCDNTALADVSSAADVLDYYCQAAQKKVVATVSQSISETKATGPGQATRPTSNGSGSAAPKETGAAGSDSGGGGGGGGGGLGKGAIIAIAVLGALVVVGLIAFVAIFVRRRNRKAKAKAAAEAADAAAAAGQSPFPQQSELATNSPSSEMDAKSPYAPPSMSEVAATPTPYQQQQQHHPHAELSGTPQMQMHQAVSPSELSSPRSEHAHGQSNPYNPTQNWAPPGQTMYELDSSSHVPHAK</sequence>
<dbReference type="CDD" id="cd12087">
    <property type="entry name" value="TM_EGFR-like"/>
    <property type="match status" value="1"/>
</dbReference>
<dbReference type="AlphaFoldDB" id="A0A545VX10"/>
<feature type="chain" id="PRO_5021712791" evidence="3">
    <location>
        <begin position="23"/>
        <end position="532"/>
    </location>
</feature>
<organism evidence="4 5">
    <name type="scientific">Cordyceps javanica</name>
    <dbReference type="NCBI Taxonomy" id="43265"/>
    <lineage>
        <taxon>Eukaryota</taxon>
        <taxon>Fungi</taxon>
        <taxon>Dikarya</taxon>
        <taxon>Ascomycota</taxon>
        <taxon>Pezizomycotina</taxon>
        <taxon>Sordariomycetes</taxon>
        <taxon>Hypocreomycetidae</taxon>
        <taxon>Hypocreales</taxon>
        <taxon>Cordycipitaceae</taxon>
        <taxon>Cordyceps</taxon>
    </lineage>
</organism>
<feature type="compositionally biased region" description="Polar residues" evidence="1">
    <location>
        <begin position="523"/>
        <end position="532"/>
    </location>
</feature>
<evidence type="ECO:0000256" key="2">
    <source>
        <dbReference type="SAM" id="Phobius"/>
    </source>
</evidence>
<keyword evidence="5" id="KW-1185">Reference proteome</keyword>
<comment type="caution">
    <text evidence="4">The sequence shown here is derived from an EMBL/GenBank/DDBJ whole genome shotgun (WGS) entry which is preliminary data.</text>
</comment>
<keyword evidence="2" id="KW-0472">Membrane</keyword>
<keyword evidence="2" id="KW-0812">Transmembrane</keyword>